<dbReference type="InterPro" id="IPR050266">
    <property type="entry name" value="AB_hydrolase_sf"/>
</dbReference>
<dbReference type="InterPro" id="IPR029058">
    <property type="entry name" value="AB_hydrolase_fold"/>
</dbReference>
<dbReference type="GO" id="GO:0016787">
    <property type="term" value="F:hydrolase activity"/>
    <property type="evidence" value="ECO:0007669"/>
    <property type="project" value="UniProtKB-KW"/>
</dbReference>
<dbReference type="SUPFAM" id="SSF53474">
    <property type="entry name" value="alpha/beta-Hydrolases"/>
    <property type="match status" value="1"/>
</dbReference>
<keyword evidence="3" id="KW-1185">Reference proteome</keyword>
<dbReference type="RefSeq" id="WP_169247687.1">
    <property type="nucleotide sequence ID" value="NZ_SPMZ01000012.1"/>
</dbReference>
<proteinExistence type="predicted"/>
<comment type="caution">
    <text evidence="2">The sequence shown here is derived from an EMBL/GenBank/DDBJ whole genome shotgun (WGS) entry which is preliminary data.</text>
</comment>
<evidence type="ECO:0000313" key="2">
    <source>
        <dbReference type="EMBL" id="NMQ18425.1"/>
    </source>
</evidence>
<evidence type="ECO:0000313" key="3">
    <source>
        <dbReference type="Proteomes" id="UP000760480"/>
    </source>
</evidence>
<dbReference type="InterPro" id="IPR000073">
    <property type="entry name" value="AB_hydrolase_1"/>
</dbReference>
<dbReference type="Pfam" id="PF12697">
    <property type="entry name" value="Abhydrolase_6"/>
    <property type="match status" value="1"/>
</dbReference>
<dbReference type="PANTHER" id="PTHR43798:SF33">
    <property type="entry name" value="HYDROLASE, PUTATIVE (AFU_ORTHOLOGUE AFUA_2G14860)-RELATED"/>
    <property type="match status" value="1"/>
</dbReference>
<accession>A0ABX1TIY9</accession>
<organism evidence="2 3">
    <name type="scientific">Candidatus Competibacter phosphatis</name>
    <dbReference type="NCBI Taxonomy" id="221280"/>
    <lineage>
        <taxon>Bacteria</taxon>
        <taxon>Pseudomonadati</taxon>
        <taxon>Pseudomonadota</taxon>
        <taxon>Gammaproteobacteria</taxon>
        <taxon>Candidatus Competibacteraceae</taxon>
        <taxon>Candidatus Competibacter</taxon>
    </lineage>
</organism>
<reference evidence="2 3" key="1">
    <citation type="submission" date="2019-03" db="EMBL/GenBank/DDBJ databases">
        <title>Metabolic reconstructions from genomes of highly enriched 'Candidatus Accumulibacter' and 'Candidatus Competibacter' bioreactor populations.</title>
        <authorList>
            <person name="Annavajhala M.K."/>
            <person name="Welles L."/>
            <person name="Abbas B."/>
            <person name="Sorokin D."/>
            <person name="Park H."/>
            <person name="Van Loosdrecht M."/>
            <person name="Chandran K."/>
        </authorList>
    </citation>
    <scope>NUCLEOTIDE SEQUENCE [LARGE SCALE GENOMIC DNA]</scope>
    <source>
        <strain evidence="2 3">SBR_G</strain>
    </source>
</reference>
<dbReference type="Gene3D" id="3.40.50.1820">
    <property type="entry name" value="alpha/beta hydrolase"/>
    <property type="match status" value="1"/>
</dbReference>
<dbReference type="PANTHER" id="PTHR43798">
    <property type="entry name" value="MONOACYLGLYCEROL LIPASE"/>
    <property type="match status" value="1"/>
</dbReference>
<name>A0ABX1TIY9_9GAMM</name>
<protein>
    <submittedName>
        <fullName evidence="2">Alpha/beta hydrolase</fullName>
    </submittedName>
</protein>
<feature type="domain" description="AB hydrolase-1" evidence="1">
    <location>
        <begin position="35"/>
        <end position="253"/>
    </location>
</feature>
<gene>
    <name evidence="2" type="ORF">E4P82_03965</name>
</gene>
<sequence length="270" mass="29946">MTELVRRHHHALEAAGHRLHAEHLLPPRAAAGPTLVFLHEGLGSIGQWRGFPEQLCAQTSLPGLVYERWGYGRSEPLVGPRPDDYLQREAWDTLPEVLETCGVAEPPILFGHSDGGSIALLFAAAYPQRVRAAISEAAHVFVDEKCLVGIRRARDAYQQGNLREGLRRYHGDNTDAMFRGWCDTWLRPDYRDWNMEAELPRIVCPVLVVQGEDDEYGTRAQVDAIAAGITGPTELLWLPGCGHIPHHQARETVLAATERFIAGACANIDP</sequence>
<keyword evidence="2" id="KW-0378">Hydrolase</keyword>
<evidence type="ECO:0000259" key="1">
    <source>
        <dbReference type="Pfam" id="PF12697"/>
    </source>
</evidence>
<dbReference type="Proteomes" id="UP000760480">
    <property type="component" value="Unassembled WGS sequence"/>
</dbReference>
<dbReference type="EMBL" id="SPMZ01000012">
    <property type="protein sequence ID" value="NMQ18425.1"/>
    <property type="molecule type" value="Genomic_DNA"/>
</dbReference>